<evidence type="ECO:0000313" key="4">
    <source>
        <dbReference type="EMBL" id="SYX09267.1"/>
    </source>
</evidence>
<dbReference type="Pfam" id="PF07560">
    <property type="entry name" value="DUF1539"/>
    <property type="match status" value="1"/>
</dbReference>
<dbReference type="AlphaFoldDB" id="A0A3B0Q8R1"/>
<organism evidence="4 5">
    <name type="scientific">Chlamydia poikilotherma</name>
    <dbReference type="NCBI Taxonomy" id="1967783"/>
    <lineage>
        <taxon>Bacteria</taxon>
        <taxon>Pseudomonadati</taxon>
        <taxon>Chlamydiota</taxon>
        <taxon>Chlamydiia</taxon>
        <taxon>Chlamydiales</taxon>
        <taxon>Chlamydiaceae</taxon>
        <taxon>Chlamydia/Chlamydophila group</taxon>
        <taxon>Chlamydia</taxon>
    </lineage>
</organism>
<feature type="domain" description="DUF1548" evidence="3">
    <location>
        <begin position="294"/>
        <end position="428"/>
    </location>
</feature>
<gene>
    <name evidence="4" type="ORF">C834K_0827</name>
</gene>
<keyword evidence="5" id="KW-1185">Reference proteome</keyword>
<dbReference type="Pfam" id="PF07579">
    <property type="entry name" value="DUF1548"/>
    <property type="match status" value="1"/>
</dbReference>
<accession>A0A3B0Q8R1</accession>
<reference evidence="5" key="1">
    <citation type="submission" date="2017-11" db="EMBL/GenBank/DDBJ databases">
        <authorList>
            <person name="Seth-Smith MB H."/>
        </authorList>
    </citation>
    <scope>NUCLEOTIDE SEQUENCE [LARGE SCALE GENOMIC DNA]</scope>
</reference>
<dbReference type="EMBL" id="LS992154">
    <property type="protein sequence ID" value="SYX09267.1"/>
    <property type="molecule type" value="Genomic_DNA"/>
</dbReference>
<evidence type="ECO:0000313" key="5">
    <source>
        <dbReference type="Proteomes" id="UP000258476"/>
    </source>
</evidence>
<evidence type="ECO:0000256" key="1">
    <source>
        <dbReference type="SAM" id="Phobius"/>
    </source>
</evidence>
<proteinExistence type="predicted"/>
<evidence type="ECO:0008006" key="6">
    <source>
        <dbReference type="Google" id="ProtNLM"/>
    </source>
</evidence>
<name>A0A3B0Q8R1_9CHLA</name>
<dbReference type="InterPro" id="IPR013044">
    <property type="entry name" value="DUF1548"/>
</dbReference>
<dbReference type="Proteomes" id="UP000258476">
    <property type="component" value="Chromosome"/>
</dbReference>
<sequence length="434" mass="49968">MSVSLDPNNSHLPSLPDSRTSSCCNRITTLIKQITYCHLFYKLFREIGSTLRLQHPTSCLDHLLIALVCVVSVFISLVLYVLLLPVKLLALAISSACQRKIDAIPLLPETQKIFKPLTETQQAFVEEVKRAVLQKVSGEFEINMSPDVLRLAPLPSPFLNSLATTSYSRSLCDYKKLKRLINNLNCWNSDWQIIMNYLTYLKEDPSHPDAQTFPILMHHLILALEDPNISQENKRIALKEISSYATTCKPTWGETIFRSINNLYNTRNYGRDQMLLWLQMFKEHLLSQQHLIAHKEEWHQINGLKRLCGEQLGLITDHLNENLSGLTLRQTSTLPQKVAQYTELKNSFIEAYRRSCSDLIHYIHNAFLTSKAEIQARVYNFLIEEVANILNLPETGAHIDLVLDCFYDDNYELKREGIIYLLYIMDIIIPKTDT</sequence>
<evidence type="ECO:0000259" key="3">
    <source>
        <dbReference type="Pfam" id="PF07579"/>
    </source>
</evidence>
<keyword evidence="1" id="KW-0812">Transmembrane</keyword>
<keyword evidence="1" id="KW-1133">Transmembrane helix</keyword>
<dbReference type="InterPro" id="IPR011436">
    <property type="entry name" value="DUF1539"/>
</dbReference>
<feature type="domain" description="DUF1539" evidence="2">
    <location>
        <begin position="152"/>
        <end position="274"/>
    </location>
</feature>
<dbReference type="RefSeq" id="WP_117274555.1">
    <property type="nucleotide sequence ID" value="NZ_LS992154.1"/>
</dbReference>
<protein>
    <recommendedName>
        <fullName evidence="6">DUF1548 domain-containing protein</fullName>
    </recommendedName>
</protein>
<keyword evidence="1" id="KW-0472">Membrane</keyword>
<dbReference type="OrthoDB" id="17570at2"/>
<feature type="transmembrane region" description="Helical" evidence="1">
    <location>
        <begin position="63"/>
        <end position="84"/>
    </location>
</feature>
<dbReference type="KEGG" id="chla:C834K_0827"/>
<evidence type="ECO:0000259" key="2">
    <source>
        <dbReference type="Pfam" id="PF07560"/>
    </source>
</evidence>